<dbReference type="PANTHER" id="PTHR37422">
    <property type="entry name" value="TEICHURONIC ACID BIOSYNTHESIS PROTEIN TUAE"/>
    <property type="match status" value="1"/>
</dbReference>
<proteinExistence type="predicted"/>
<evidence type="ECO:0000313" key="7">
    <source>
        <dbReference type="EMBL" id="GAA3706859.1"/>
    </source>
</evidence>
<evidence type="ECO:0000256" key="1">
    <source>
        <dbReference type="ARBA" id="ARBA00004141"/>
    </source>
</evidence>
<keyword evidence="4 5" id="KW-0472">Membrane</keyword>
<keyword evidence="3 5" id="KW-1133">Transmembrane helix</keyword>
<sequence>MFNFNKSALFTWLETLFLLSPLTWTMFGLFNVPDGKSVLSRLIPLVAIYCLFRFKGEWRKNLAIPGFKMFSLANIALFVLFSLQHLLGGEEFSFARTLLLVQLYLTVLPWRNIAMSHITAVVALGAILTGVGSVYEVMVLNIGRAGALASNPIPYATFASVLLISCLFFLFTLNNGKRLGALYLAGVAGATTAIVFSGTRGAWLAVVVTLLMLALPLARRATPKTLLATLIAGSLLASGSIYALGDKLESRYQQTSAEFANITNNNMNTSIGIRLQLWQRGWSYITQSPLLGTGTAGYLHKIGQDKNADLITPSAAYQANAHFHNQYIDTLVRTGALGLFALLAWMLLPAWLLHKQGHGGLRNWALVGTAIVLIAGLTDVPFHHTHIVYFYSMLMGVILLTARENNVKGEG</sequence>
<evidence type="ECO:0000313" key="8">
    <source>
        <dbReference type="Proteomes" id="UP001501479"/>
    </source>
</evidence>
<evidence type="ECO:0000256" key="5">
    <source>
        <dbReference type="SAM" id="Phobius"/>
    </source>
</evidence>
<evidence type="ECO:0000256" key="4">
    <source>
        <dbReference type="ARBA" id="ARBA00023136"/>
    </source>
</evidence>
<gene>
    <name evidence="7" type="ORF">GCM10022421_12480</name>
</gene>
<name>A0ABP7DL03_9GAMM</name>
<dbReference type="EMBL" id="BAABDS010000015">
    <property type="protein sequence ID" value="GAA3706859.1"/>
    <property type="molecule type" value="Genomic_DNA"/>
</dbReference>
<feature type="transmembrane region" description="Helical" evidence="5">
    <location>
        <begin position="155"/>
        <end position="173"/>
    </location>
</feature>
<evidence type="ECO:0000256" key="2">
    <source>
        <dbReference type="ARBA" id="ARBA00022692"/>
    </source>
</evidence>
<keyword evidence="8" id="KW-1185">Reference proteome</keyword>
<feature type="transmembrane region" description="Helical" evidence="5">
    <location>
        <begin position="12"/>
        <end position="32"/>
    </location>
</feature>
<feature type="transmembrane region" description="Helical" evidence="5">
    <location>
        <begin position="117"/>
        <end position="135"/>
    </location>
</feature>
<feature type="transmembrane region" description="Helical" evidence="5">
    <location>
        <begin position="180"/>
        <end position="196"/>
    </location>
</feature>
<feature type="transmembrane region" description="Helical" evidence="5">
    <location>
        <begin position="384"/>
        <end position="402"/>
    </location>
</feature>
<feature type="transmembrane region" description="Helical" evidence="5">
    <location>
        <begin position="360"/>
        <end position="378"/>
    </location>
</feature>
<feature type="transmembrane region" description="Helical" evidence="5">
    <location>
        <begin position="335"/>
        <end position="353"/>
    </location>
</feature>
<feature type="transmembrane region" description="Helical" evidence="5">
    <location>
        <begin position="225"/>
        <end position="245"/>
    </location>
</feature>
<feature type="domain" description="O-antigen ligase-related" evidence="6">
    <location>
        <begin position="187"/>
        <end position="343"/>
    </location>
</feature>
<dbReference type="RefSeq" id="WP_344963443.1">
    <property type="nucleotide sequence ID" value="NZ_BAABDS010000015.1"/>
</dbReference>
<evidence type="ECO:0000256" key="3">
    <source>
        <dbReference type="ARBA" id="ARBA00022989"/>
    </source>
</evidence>
<reference evidence="8" key="1">
    <citation type="journal article" date="2019" name="Int. J. Syst. Evol. Microbiol.">
        <title>The Global Catalogue of Microorganisms (GCM) 10K type strain sequencing project: providing services to taxonomists for standard genome sequencing and annotation.</title>
        <authorList>
            <consortium name="The Broad Institute Genomics Platform"/>
            <consortium name="The Broad Institute Genome Sequencing Center for Infectious Disease"/>
            <person name="Wu L."/>
            <person name="Ma J."/>
        </authorList>
    </citation>
    <scope>NUCLEOTIDE SEQUENCE [LARGE SCALE GENOMIC DNA]</scope>
    <source>
        <strain evidence="8">JCM 17329</strain>
    </source>
</reference>
<organism evidence="7 8">
    <name type="scientific">Oceanisphaera sediminis</name>
    <dbReference type="NCBI Taxonomy" id="981381"/>
    <lineage>
        <taxon>Bacteria</taxon>
        <taxon>Pseudomonadati</taxon>
        <taxon>Pseudomonadota</taxon>
        <taxon>Gammaproteobacteria</taxon>
        <taxon>Aeromonadales</taxon>
        <taxon>Aeromonadaceae</taxon>
        <taxon>Oceanisphaera</taxon>
    </lineage>
</organism>
<accession>A0ABP7DL03</accession>
<feature type="transmembrane region" description="Helical" evidence="5">
    <location>
        <begin position="93"/>
        <end position="110"/>
    </location>
</feature>
<dbReference type="Proteomes" id="UP001501479">
    <property type="component" value="Unassembled WGS sequence"/>
</dbReference>
<dbReference type="InterPro" id="IPR007016">
    <property type="entry name" value="O-antigen_ligase-rel_domated"/>
</dbReference>
<dbReference type="GO" id="GO:0016874">
    <property type="term" value="F:ligase activity"/>
    <property type="evidence" value="ECO:0007669"/>
    <property type="project" value="UniProtKB-KW"/>
</dbReference>
<comment type="subcellular location">
    <subcellularLocation>
        <location evidence="1">Membrane</location>
        <topology evidence="1">Multi-pass membrane protein</topology>
    </subcellularLocation>
</comment>
<evidence type="ECO:0000259" key="6">
    <source>
        <dbReference type="Pfam" id="PF04932"/>
    </source>
</evidence>
<feature type="transmembrane region" description="Helical" evidence="5">
    <location>
        <begin position="66"/>
        <end position="87"/>
    </location>
</feature>
<keyword evidence="2 5" id="KW-0812">Transmembrane</keyword>
<comment type="caution">
    <text evidence="7">The sequence shown here is derived from an EMBL/GenBank/DDBJ whole genome shotgun (WGS) entry which is preliminary data.</text>
</comment>
<keyword evidence="7" id="KW-0436">Ligase</keyword>
<dbReference type="InterPro" id="IPR051533">
    <property type="entry name" value="WaaL-like"/>
</dbReference>
<protein>
    <submittedName>
        <fullName evidence="7">O-antigen ligase family protein</fullName>
    </submittedName>
</protein>
<dbReference type="Pfam" id="PF04932">
    <property type="entry name" value="Wzy_C"/>
    <property type="match status" value="1"/>
</dbReference>
<feature type="transmembrane region" description="Helical" evidence="5">
    <location>
        <begin position="202"/>
        <end position="218"/>
    </location>
</feature>
<dbReference type="PANTHER" id="PTHR37422:SF13">
    <property type="entry name" value="LIPOPOLYSACCHARIDE BIOSYNTHESIS PROTEIN PA4999-RELATED"/>
    <property type="match status" value="1"/>
</dbReference>